<feature type="compositionally biased region" description="Polar residues" evidence="5">
    <location>
        <begin position="47"/>
        <end position="64"/>
    </location>
</feature>
<dbReference type="SUPFAM" id="SSF52540">
    <property type="entry name" value="P-loop containing nucleoside triphosphate hydrolases"/>
    <property type="match status" value="1"/>
</dbReference>
<feature type="compositionally biased region" description="Basic and acidic residues" evidence="5">
    <location>
        <begin position="787"/>
        <end position="796"/>
    </location>
</feature>
<dbReference type="PANTHER" id="PTHR10887">
    <property type="entry name" value="DNA2/NAM7 HELICASE FAMILY"/>
    <property type="match status" value="1"/>
</dbReference>
<dbReference type="GO" id="GO:0016604">
    <property type="term" value="C:nuclear body"/>
    <property type="evidence" value="ECO:0007669"/>
    <property type="project" value="TreeGrafter"/>
</dbReference>
<dbReference type="InterPro" id="IPR027417">
    <property type="entry name" value="P-loop_NTPase"/>
</dbReference>
<feature type="compositionally biased region" description="Basic and acidic residues" evidence="5">
    <location>
        <begin position="1102"/>
        <end position="1121"/>
    </location>
</feature>
<dbReference type="Gene3D" id="3.40.50.300">
    <property type="entry name" value="P-loop containing nucleotide triphosphate hydrolases"/>
    <property type="match status" value="2"/>
</dbReference>
<evidence type="ECO:0000256" key="1">
    <source>
        <dbReference type="ARBA" id="ARBA00022741"/>
    </source>
</evidence>
<feature type="region of interest" description="Disordered" evidence="5">
    <location>
        <begin position="985"/>
        <end position="1006"/>
    </location>
</feature>
<dbReference type="SMART" id="SM00382">
    <property type="entry name" value="AAA"/>
    <property type="match status" value="1"/>
</dbReference>
<sequence length="2379" mass="268405">MDPYIIDSDASTIPETESDGDNDCDDEVTHAAVSTSDNYDTITISSDEENASQSIFQTQRSEATQSRDTEKFQSGVRNLWEELSKDETKMKLKMFIKRVCENRREKCINSQAEQTKSEQDKNLSTSSLSSEEDRINGSFQASRSPVFRSGSTTSRLSLRKSLRKTEGRAEVQYAKSEANDIMVLSPTSLEPVTDKYKTSSSSLADDVSTAIIMNEQNEPNLFRSHAPYEKSSLTTANISMPSLNIMQDLSRLLEDTRDNPPDLTYYSKSFDLDIASNDQRSTVQCKASCSSSLLSSQMFTCIEMLSSDEDLDNSHSTKPNQTFQTSTPNVIKTKSDLVQKDLKDELSMVSLHKSSTHHHKRRLFSKPSAGQESVEKIINPNKAANVAQTIQNPLNTDINDLISQKQARQECSNENVVVNQQVIVISDNIQTDLAAYKEEQDQEDQINNEVKYSMVDNVVHVFDSDDEELFLTQSVFDSPCKRQSGPCDDDNGDESEDLFGDDTSHDSDEAESIFDLANRLDNSTEDPLNDNISFNVQTQVDYVLDAQQEQSLTQPDRNIYLQEILVDTQYDDFSNDVFFITNTNEDNSLSFKKNKTCNHDNFLQETQLNTPTDIDHSTLNETTTKNAITKKTELEQSAKRTISGDCFLESTQIDDALEERNVMTQNRAQIISDSSDSDIFLQQTQLENSTLEDDIFARTTQSDSSKPIAMEDSEDTMDPFDLATQVIDIKQESEFIQQTCRENISLNKNRHFFNSDTQIEEKMSAVSSSKNNAFTCDTQIDLPSTHHPSDDSRDMDNVSNQQHMSHREDEDVKCFSLLAADYMRSTKDFDIQGAYPKHCDSQRSIFDIETQIDHDKEDSHSQLCSESYTKTDRSSSVDFFTSTQVDSMPLTVELNSVTLAQKNSRPPKIKYDLMSPTQVDSRPQKIKDEFMSPTQIDLTEPTLEKDFLAPTQIDLTEPTLEKKDLTFPTVKKCKRLIMIPKPILSSEKDEDSSEESNLTKDAPNSLEKISNSTFNIQDLSNDLSDTKNKHRLDTLDIQGSSAGQLKKNAKGQDKLICSDSKDVTSIYNKNLTSHLNPVVYLEDCRASVNSLKRKSRTSALNKEVKKYKESSAKDSSNDRSLHRNFSHLSNKEKPCTRHKTVPMAGLGDCKIPDNLSQTKNTLTKKQKIENVHKDKISTVSKRLQDNSQIIIENVSTSLGGNSKSVSRSATTAYRESEKPLTHTVSLSHFGTNNKSHSISSWLNVNKEKHHSLRGAHRHLGSKSKHAKKRRNKALPNTSMDDVIRAAKQQKLNRELTHGKTARDRSSSMITNHVVDCEDVEMPCTQDILDQGLPILHDKLTVKKSKLNIESVESGGQSNANVKVKVSEACNIKNLDKKSTIVSPPVVTDKTLLTSGEIAIESHSVSSPELPTVPAPSVPAASKDFVKLNVARDRDAHSSSVSNVESVHLSTVSCVTSITTHTQSIMVSDVKQASITCQASTVAFVAVTDSAVPSSKATSLVPDLARNSRNVHGTTLTSCLKSRQILTTQHDGLMSKGILKQSNKAPDKKLKVNFRESQNKIHTFQLTSQASLINTIPSHPLSAVMPQSNPESFTMTLVKILKWNVDWLEAYDGASNSTGKCKTPPPLLGPDKQYQRLRLYYESLNEYLTITTHLLLLEVWETVYQDWKERKQNRPKTIKVHLTSMPYHTEQSENKKRCQYSPLVVNILGVIPYKERYQVPTSGDLLRLKAWGLRKGISTKDPNWHEQFALVKSVKPLWNQNKKWLVENYPIFEKESAFKNDDIHIFELTLNIDYKVIFSNVKLMDIEKISTLRTTERQLQALSMLPDNPLCSHLLQPQQSSVYFHQPVNPDAHLLQRMNSEQAQAISTIKSAVGQQEPKILFVQGPAGTGKTHTILALVHHILLITNFQGRICIATPSNAAVDEIARRIIQFSNKLKDNKMKEISLVRVGNKGFLHPQVAPYYWETLINNHLIKEKAKQVPEALKKENQIYKDKILKIERKLRNPSLTRVQKVKMQEELASLKKQIKTLEKEFTSDKKPSPRERYQAKCHVLDNAHVICGTLSSFGIESLKEILNRTEQHRHNSQTFTCLIIDEATQAIEVDTLIPLQYKVTKVVLVGDHKQLPATVKSQKANELELSRSLFERLNLCFEKFHENPSQSSPIMMLTRQYRMHPEILSLPNNLFYDGKLETDEVVYKRNSLLAPYLVFDIEEGQESTNSRSICNVPEAVCIARLCSLIMKTLKLKRETLCRCLGVICPYSEQKQAIVEQLRLSNLDGIEVNTVDGYQGQEKDVIIMSCVRAQSSPTTIGFISDKRRMNVALTRAKDAMYVLGHFDTLRVNDLWAELHEDARIRGLLVPIKDVKEFSCIAESKITLNSKKTF</sequence>
<dbReference type="GO" id="GO:0004386">
    <property type="term" value="F:helicase activity"/>
    <property type="evidence" value="ECO:0007669"/>
    <property type="project" value="UniProtKB-KW"/>
</dbReference>
<accession>A0AAD8BFA1</accession>
<dbReference type="InterPro" id="IPR003593">
    <property type="entry name" value="AAA+_ATPase"/>
</dbReference>
<evidence type="ECO:0000256" key="4">
    <source>
        <dbReference type="ARBA" id="ARBA00022840"/>
    </source>
</evidence>
<organism evidence="7 8">
    <name type="scientific">Biomphalaria pfeifferi</name>
    <name type="common">Bloodfluke planorb</name>
    <name type="synonym">Freshwater snail</name>
    <dbReference type="NCBI Taxonomy" id="112525"/>
    <lineage>
        <taxon>Eukaryota</taxon>
        <taxon>Metazoa</taxon>
        <taxon>Spiralia</taxon>
        <taxon>Lophotrochozoa</taxon>
        <taxon>Mollusca</taxon>
        <taxon>Gastropoda</taxon>
        <taxon>Heterobranchia</taxon>
        <taxon>Euthyneura</taxon>
        <taxon>Panpulmonata</taxon>
        <taxon>Hygrophila</taxon>
        <taxon>Lymnaeoidea</taxon>
        <taxon>Planorbidae</taxon>
        <taxon>Biomphalaria</taxon>
    </lineage>
</organism>
<keyword evidence="8" id="KW-1185">Reference proteome</keyword>
<feature type="compositionally biased region" description="Acidic residues" evidence="5">
    <location>
        <begin position="487"/>
        <end position="500"/>
    </location>
</feature>
<feature type="region of interest" description="Disordered" evidence="5">
    <location>
        <begin position="1094"/>
        <end position="1125"/>
    </location>
</feature>
<keyword evidence="4" id="KW-0067">ATP-binding</keyword>
<feature type="region of interest" description="Disordered" evidence="5">
    <location>
        <begin position="1"/>
        <end position="34"/>
    </location>
</feature>
<dbReference type="InterPro" id="IPR045055">
    <property type="entry name" value="DNA2/NAM7-like"/>
</dbReference>
<protein>
    <submittedName>
        <fullName evidence="7">Helicase senataxin</fullName>
    </submittedName>
</protein>
<feature type="region of interest" description="Disordered" evidence="5">
    <location>
        <begin position="778"/>
        <end position="806"/>
    </location>
</feature>
<dbReference type="GO" id="GO:0005694">
    <property type="term" value="C:chromosome"/>
    <property type="evidence" value="ECO:0007669"/>
    <property type="project" value="UniProtKB-ARBA"/>
</dbReference>
<proteinExistence type="predicted"/>
<evidence type="ECO:0000313" key="7">
    <source>
        <dbReference type="EMBL" id="KAK0053500.1"/>
    </source>
</evidence>
<evidence type="ECO:0000256" key="2">
    <source>
        <dbReference type="ARBA" id="ARBA00022801"/>
    </source>
</evidence>
<dbReference type="FunFam" id="3.40.50.300:FF:000326">
    <property type="entry name" value="P-loop containing nucleoside triphosphate hydrolase"/>
    <property type="match status" value="1"/>
</dbReference>
<evidence type="ECO:0000256" key="3">
    <source>
        <dbReference type="ARBA" id="ARBA00022806"/>
    </source>
</evidence>
<name>A0AAD8BFA1_BIOPF</name>
<evidence type="ECO:0000256" key="5">
    <source>
        <dbReference type="SAM" id="MobiDB-lite"/>
    </source>
</evidence>
<gene>
    <name evidence="7" type="ORF">Bpfe_016960</name>
</gene>
<dbReference type="InterPro" id="IPR047187">
    <property type="entry name" value="SF1_C_Upf1"/>
</dbReference>
<reference evidence="7" key="1">
    <citation type="journal article" date="2023" name="PLoS Negl. Trop. Dis.">
        <title>A genome sequence for Biomphalaria pfeifferi, the major vector snail for the human-infecting parasite Schistosoma mansoni.</title>
        <authorList>
            <person name="Bu L."/>
            <person name="Lu L."/>
            <person name="Laidemitt M.R."/>
            <person name="Zhang S.M."/>
            <person name="Mutuku M."/>
            <person name="Mkoji G."/>
            <person name="Steinauer M."/>
            <person name="Loker E.S."/>
        </authorList>
    </citation>
    <scope>NUCLEOTIDE SEQUENCE</scope>
    <source>
        <strain evidence="7">KasaAsao</strain>
    </source>
</reference>
<dbReference type="CDD" id="cd18808">
    <property type="entry name" value="SF1_C_Upf1"/>
    <property type="match status" value="1"/>
</dbReference>
<dbReference type="EMBL" id="JASAOG010000085">
    <property type="protein sequence ID" value="KAK0053500.1"/>
    <property type="molecule type" value="Genomic_DNA"/>
</dbReference>
<feature type="compositionally biased region" description="Basic residues" evidence="5">
    <location>
        <begin position="1254"/>
        <end position="1272"/>
    </location>
</feature>
<dbReference type="GO" id="GO:0001147">
    <property type="term" value="F:transcription termination site sequence-specific DNA binding"/>
    <property type="evidence" value="ECO:0007669"/>
    <property type="project" value="TreeGrafter"/>
</dbReference>
<dbReference type="InterPro" id="IPR041677">
    <property type="entry name" value="DNA2/NAM7_AAA_11"/>
</dbReference>
<feature type="region of interest" description="Disordered" evidence="5">
    <location>
        <begin position="1254"/>
        <end position="1276"/>
    </location>
</feature>
<dbReference type="Pfam" id="PF13086">
    <property type="entry name" value="AAA_11"/>
    <property type="match status" value="1"/>
</dbReference>
<comment type="caution">
    <text evidence="7">The sequence shown here is derived from an EMBL/GenBank/DDBJ whole genome shotgun (WGS) entry which is preliminary data.</text>
</comment>
<evidence type="ECO:0000259" key="6">
    <source>
        <dbReference type="SMART" id="SM00382"/>
    </source>
</evidence>
<keyword evidence="2" id="KW-0378">Hydrolase</keyword>
<feature type="region of interest" description="Disordered" evidence="5">
    <location>
        <begin position="480"/>
        <end position="507"/>
    </location>
</feature>
<feature type="region of interest" description="Disordered" evidence="5">
    <location>
        <begin position="111"/>
        <end position="153"/>
    </location>
</feature>
<feature type="region of interest" description="Disordered" evidence="5">
    <location>
        <begin position="47"/>
        <end position="70"/>
    </location>
</feature>
<dbReference type="InterPro" id="IPR041679">
    <property type="entry name" value="DNA2/NAM7-like_C"/>
</dbReference>
<dbReference type="GO" id="GO:0005524">
    <property type="term" value="F:ATP binding"/>
    <property type="evidence" value="ECO:0007669"/>
    <property type="project" value="UniProtKB-KW"/>
</dbReference>
<evidence type="ECO:0000313" key="8">
    <source>
        <dbReference type="Proteomes" id="UP001233172"/>
    </source>
</evidence>
<keyword evidence="1" id="KW-0547">Nucleotide-binding</keyword>
<keyword evidence="3 7" id="KW-0347">Helicase</keyword>
<dbReference type="GO" id="GO:0006369">
    <property type="term" value="P:termination of RNA polymerase II transcription"/>
    <property type="evidence" value="ECO:0007669"/>
    <property type="project" value="TreeGrafter"/>
</dbReference>
<dbReference type="Proteomes" id="UP001233172">
    <property type="component" value="Unassembled WGS sequence"/>
</dbReference>
<dbReference type="CDD" id="cd18042">
    <property type="entry name" value="DEXXQc_SETX"/>
    <property type="match status" value="1"/>
</dbReference>
<feature type="compositionally biased region" description="Acidic residues" evidence="5">
    <location>
        <begin position="16"/>
        <end position="26"/>
    </location>
</feature>
<dbReference type="GO" id="GO:0016787">
    <property type="term" value="F:hydrolase activity"/>
    <property type="evidence" value="ECO:0007669"/>
    <property type="project" value="UniProtKB-KW"/>
</dbReference>
<dbReference type="Pfam" id="PF13087">
    <property type="entry name" value="AAA_12"/>
    <property type="match status" value="1"/>
</dbReference>
<dbReference type="PANTHER" id="PTHR10887:SF495">
    <property type="entry name" value="HELICASE SENATAXIN ISOFORM X1-RELATED"/>
    <property type="match status" value="1"/>
</dbReference>
<reference evidence="7" key="2">
    <citation type="submission" date="2023-04" db="EMBL/GenBank/DDBJ databases">
        <authorList>
            <person name="Bu L."/>
            <person name="Lu L."/>
            <person name="Laidemitt M.R."/>
            <person name="Zhang S.M."/>
            <person name="Mutuku M."/>
            <person name="Mkoji G."/>
            <person name="Steinauer M."/>
            <person name="Loker E.S."/>
        </authorList>
    </citation>
    <scope>NUCLEOTIDE SEQUENCE</scope>
    <source>
        <strain evidence="7">KasaAsao</strain>
        <tissue evidence="7">Whole Snail</tissue>
    </source>
</reference>
<feature type="domain" description="AAA+ ATPase" evidence="6">
    <location>
        <begin position="1876"/>
        <end position="2146"/>
    </location>
</feature>